<dbReference type="Proteomes" id="UP000885830">
    <property type="component" value="Unassembled WGS sequence"/>
</dbReference>
<evidence type="ECO:0000259" key="8">
    <source>
        <dbReference type="SMART" id="SM00861"/>
    </source>
</evidence>
<dbReference type="AlphaFoldDB" id="A0A7C5M2L8"/>
<evidence type="ECO:0000256" key="2">
    <source>
        <dbReference type="ARBA" id="ARBA00003906"/>
    </source>
</evidence>
<dbReference type="SMART" id="SM00861">
    <property type="entry name" value="Transket_pyr"/>
    <property type="match status" value="1"/>
</dbReference>
<keyword evidence="6" id="KW-0786">Thiamine pyrophosphate</keyword>
<dbReference type="Gene3D" id="3.40.50.920">
    <property type="match status" value="1"/>
</dbReference>
<comment type="caution">
    <text evidence="9">The sequence shown here is derived from an EMBL/GenBank/DDBJ whole genome shotgun (WGS) entry which is preliminary data.</text>
</comment>
<evidence type="ECO:0000256" key="5">
    <source>
        <dbReference type="ARBA" id="ARBA00023002"/>
    </source>
</evidence>
<accession>A0A7C5M2L8</accession>
<dbReference type="PANTHER" id="PTHR43257">
    <property type="entry name" value="PYRUVATE DEHYDROGENASE E1 COMPONENT BETA SUBUNIT"/>
    <property type="match status" value="1"/>
</dbReference>
<dbReference type="CDD" id="cd07036">
    <property type="entry name" value="TPP_PYR_E1-PDHc-beta_like"/>
    <property type="match status" value="1"/>
</dbReference>
<dbReference type="InterPro" id="IPR033248">
    <property type="entry name" value="Transketolase_C"/>
</dbReference>
<dbReference type="InterPro" id="IPR001017">
    <property type="entry name" value="DH_E1"/>
</dbReference>
<name>A0A7C5M2L8_9PROT</name>
<evidence type="ECO:0000256" key="6">
    <source>
        <dbReference type="ARBA" id="ARBA00023052"/>
    </source>
</evidence>
<evidence type="ECO:0000256" key="1">
    <source>
        <dbReference type="ARBA" id="ARBA00001964"/>
    </source>
</evidence>
<comment type="function">
    <text evidence="2">E1 component of the 2-oxoglutarate dehydrogenase (OGDH) complex which catalyzes the decarboxylation of 2-oxoglutarate, the first step in the conversion of 2-oxoglutarate to succinyl-CoA and CO(2).</text>
</comment>
<keyword evidence="5" id="KW-0560">Oxidoreductase</keyword>
<comment type="subunit">
    <text evidence="3">Homodimer. Part of the 2-oxoglutarate dehydrogenase (OGDH) complex composed of E1 (2-oxoglutarate dehydrogenase), E2 (dihydrolipoamide succinyltransferase) and E3 (dihydrolipoamide dehydrogenase); the complex contains multiple copies of the three enzymatic components (E1, E2 and E3).</text>
</comment>
<evidence type="ECO:0000256" key="3">
    <source>
        <dbReference type="ARBA" id="ARBA00011301"/>
    </source>
</evidence>
<dbReference type="InterPro" id="IPR005475">
    <property type="entry name" value="Transketolase-like_Pyr-bd"/>
</dbReference>
<organism evidence="9">
    <name type="scientific">Hellea balneolensis</name>
    <dbReference type="NCBI Taxonomy" id="287478"/>
    <lineage>
        <taxon>Bacteria</taxon>
        <taxon>Pseudomonadati</taxon>
        <taxon>Pseudomonadota</taxon>
        <taxon>Alphaproteobacteria</taxon>
        <taxon>Maricaulales</taxon>
        <taxon>Robiginitomaculaceae</taxon>
        <taxon>Hellea</taxon>
    </lineage>
</organism>
<dbReference type="InterPro" id="IPR029061">
    <property type="entry name" value="THDP-binding"/>
</dbReference>
<dbReference type="InterPro" id="IPR009014">
    <property type="entry name" value="Transketo_C/PFOR_II"/>
</dbReference>
<evidence type="ECO:0000256" key="4">
    <source>
        <dbReference type="ARBA" id="ARBA00013321"/>
    </source>
</evidence>
<dbReference type="Pfam" id="PF02779">
    <property type="entry name" value="Transket_pyr"/>
    <property type="match status" value="1"/>
</dbReference>
<sequence>AFEETVLTLSGEGLIHGPAHCSNGQEGGAVGAMALLDSRDKVNGTHRAHHQFLAKTLNYHAPDGMLVKEDFPDDIYVLLRRTLAEIMGLEQGFCGGRGGSMHLFHHEAGMIGTNAIVGGGVPLASGAAWAEKHSGGDGVVVTFFSDGAANIGAALETMNLAAAWKLPLCFFIENNQYAVSTNVSEATGEPRLSARGPGFGMPAYRVDGMDPLAVMLAMDKALEHMRAGHGPVLIEADTYRFTHQAGALPGSAFGYRTKEEEALWNARDPLDMMAKKMSALGLIKQKDVENLRVRAQEAMNDVVSKLTEDADGKGRQIIPSLWPDAHTRMQGIRGDLSELAGTQAKELEDFGNNVEARKFITVIAKVMDARMAEDDRIFTLGEDVHNMKGGTNGATKGLVEKYPGRILGTPIAEEAFCGLAGGVAMDGRYRPVIEIMYADFMWVAADQIFNQIAKARFMYGGKKPMPVVLRSKTAIGTGYGTQHSMDPTGIYATSPGWRIVAPSTPFDYIGLMNTALKCDDPVLVLEHVALYNQKGLVPVNDYDYFIPFGKARVARSGRAFTVLTFLTMVQTSVEAADNLGIDAEIIDLRTLDRASLDWETIGDSIRKTNNVLIVEQGPIGTSYGNLLVDEIQKRFFDELDQPIKRVVGGEESTSVSKVLEQASIPGITQVEEKFIEMQRDVGINIR</sequence>
<dbReference type="GO" id="GO:0016624">
    <property type="term" value="F:oxidoreductase activity, acting on the aldehyde or oxo group of donors, disulfide as acceptor"/>
    <property type="evidence" value="ECO:0007669"/>
    <property type="project" value="InterPro"/>
</dbReference>
<dbReference type="Gene3D" id="3.40.50.970">
    <property type="match status" value="2"/>
</dbReference>
<feature type="non-terminal residue" evidence="9">
    <location>
        <position position="1"/>
    </location>
</feature>
<evidence type="ECO:0000256" key="7">
    <source>
        <dbReference type="ARBA" id="ARBA00030680"/>
    </source>
</evidence>
<dbReference type="EMBL" id="DRMJ01000154">
    <property type="protein sequence ID" value="HHL42595.1"/>
    <property type="molecule type" value="Genomic_DNA"/>
</dbReference>
<dbReference type="CDD" id="cd02000">
    <property type="entry name" value="TPP_E1_PDC_ADC_BCADC"/>
    <property type="match status" value="1"/>
</dbReference>
<dbReference type="SUPFAM" id="SSF52518">
    <property type="entry name" value="Thiamin diphosphate-binding fold (THDP-binding)"/>
    <property type="match status" value="2"/>
</dbReference>
<dbReference type="Pfam" id="PF00676">
    <property type="entry name" value="E1_dh"/>
    <property type="match status" value="1"/>
</dbReference>
<dbReference type="Pfam" id="PF02780">
    <property type="entry name" value="Transketolase_C"/>
    <property type="match status" value="1"/>
</dbReference>
<dbReference type="SUPFAM" id="SSF52922">
    <property type="entry name" value="TK C-terminal domain-like"/>
    <property type="match status" value="1"/>
</dbReference>
<evidence type="ECO:0000313" key="9">
    <source>
        <dbReference type="EMBL" id="HHL42595.1"/>
    </source>
</evidence>
<gene>
    <name evidence="9" type="ORF">ENJ42_03160</name>
</gene>
<comment type="cofactor">
    <cofactor evidence="1">
        <name>thiamine diphosphate</name>
        <dbReference type="ChEBI" id="CHEBI:58937"/>
    </cofactor>
</comment>
<dbReference type="PANTHER" id="PTHR43257:SF2">
    <property type="entry name" value="PYRUVATE DEHYDROGENASE E1 COMPONENT SUBUNIT BETA"/>
    <property type="match status" value="1"/>
</dbReference>
<proteinExistence type="predicted"/>
<reference evidence="9" key="1">
    <citation type="journal article" date="2020" name="mSystems">
        <title>Genome- and Community-Level Interaction Insights into Carbon Utilization and Element Cycling Functions of Hydrothermarchaeota in Hydrothermal Sediment.</title>
        <authorList>
            <person name="Zhou Z."/>
            <person name="Liu Y."/>
            <person name="Xu W."/>
            <person name="Pan J."/>
            <person name="Luo Z.H."/>
            <person name="Li M."/>
        </authorList>
    </citation>
    <scope>NUCLEOTIDE SEQUENCE [LARGE SCALE GENOMIC DNA]</scope>
    <source>
        <strain evidence="9">HyVt-485</strain>
    </source>
</reference>
<feature type="domain" description="Transketolase-like pyrimidine-binding" evidence="8">
    <location>
        <begin position="357"/>
        <end position="533"/>
    </location>
</feature>
<protein>
    <recommendedName>
        <fullName evidence="4">2-oxoglutarate dehydrogenase E1 component</fullName>
    </recommendedName>
    <alternativeName>
        <fullName evidence="7">Alpha-ketoglutarate dehydrogenase</fullName>
    </alternativeName>
</protein>